<name>A0A2N3LR79_9BACI</name>
<comment type="similarity">
    <text evidence="2 4">Belongs to the FliE family.</text>
</comment>
<comment type="caution">
    <text evidence="6">The sequence shown here is derived from an EMBL/GenBank/DDBJ whole genome shotgun (WGS) entry which is preliminary data.</text>
</comment>
<evidence type="ECO:0000256" key="4">
    <source>
        <dbReference type="HAMAP-Rule" id="MF_00724"/>
    </source>
</evidence>
<dbReference type="AlphaFoldDB" id="A0A2N3LR79"/>
<sequence length="109" mass="12069">MALQNINSVASNILRPSNQINFNQNNIGQTTNVSPTKTSFADILKKSISEVNNDQLQSDVLTQKLANGENVDLHDVMIAAQKANITLQAALQIRNKVVEAYQETMRMQV</sequence>
<dbReference type="GO" id="GO:0005198">
    <property type="term" value="F:structural molecule activity"/>
    <property type="evidence" value="ECO:0007669"/>
    <property type="project" value="UniProtKB-UniRule"/>
</dbReference>
<evidence type="ECO:0000313" key="7">
    <source>
        <dbReference type="Proteomes" id="UP000233440"/>
    </source>
</evidence>
<evidence type="ECO:0000256" key="3">
    <source>
        <dbReference type="ARBA" id="ARBA00023143"/>
    </source>
</evidence>
<dbReference type="PANTHER" id="PTHR34653:SF1">
    <property type="entry name" value="FLAGELLAR HOOK-BASAL BODY COMPLEX PROTEIN FLIE"/>
    <property type="match status" value="1"/>
</dbReference>
<gene>
    <name evidence="4" type="primary">fliE</name>
    <name evidence="6" type="ORF">CWO92_03080</name>
</gene>
<accession>A0A2N3LR79</accession>
<evidence type="ECO:0000313" key="6">
    <source>
        <dbReference type="EMBL" id="PKR87054.1"/>
    </source>
</evidence>
<reference evidence="6 7" key="1">
    <citation type="submission" date="2017-11" db="EMBL/GenBank/DDBJ databases">
        <title>Bacillus camelliae sp. nov., isolated from pu'er tea.</title>
        <authorList>
            <person name="Niu L."/>
        </authorList>
    </citation>
    <scope>NUCLEOTIDE SEQUENCE [LARGE SCALE GENOMIC DNA]</scope>
    <source>
        <strain evidence="6 7">7578-1</strain>
    </source>
</reference>
<dbReference type="PRINTS" id="PR01006">
    <property type="entry name" value="FLGHOOKFLIE"/>
</dbReference>
<dbReference type="EMBL" id="PIQO01000001">
    <property type="protein sequence ID" value="PKR87054.1"/>
    <property type="molecule type" value="Genomic_DNA"/>
</dbReference>
<dbReference type="Proteomes" id="UP000233440">
    <property type="component" value="Unassembled WGS sequence"/>
</dbReference>
<proteinExistence type="inferred from homology"/>
<keyword evidence="6" id="KW-0282">Flagellum</keyword>
<keyword evidence="7" id="KW-1185">Reference proteome</keyword>
<keyword evidence="6" id="KW-0969">Cilium</keyword>
<dbReference type="GO" id="GO:0009425">
    <property type="term" value="C:bacterial-type flagellum basal body"/>
    <property type="evidence" value="ECO:0007669"/>
    <property type="project" value="UniProtKB-SubCell"/>
</dbReference>
<dbReference type="OrthoDB" id="9812413at2"/>
<keyword evidence="3 4" id="KW-0975">Bacterial flagellum</keyword>
<protein>
    <recommendedName>
        <fullName evidence="4 5">Flagellar hook-basal body complex protein FliE</fullName>
    </recommendedName>
</protein>
<dbReference type="Pfam" id="PF02049">
    <property type="entry name" value="FliE"/>
    <property type="match status" value="1"/>
</dbReference>
<evidence type="ECO:0000256" key="5">
    <source>
        <dbReference type="NCBIfam" id="TIGR00205"/>
    </source>
</evidence>
<evidence type="ECO:0000256" key="2">
    <source>
        <dbReference type="ARBA" id="ARBA00009272"/>
    </source>
</evidence>
<dbReference type="RefSeq" id="WP_101352701.1">
    <property type="nucleotide sequence ID" value="NZ_PIQO01000001.1"/>
</dbReference>
<dbReference type="NCBIfam" id="TIGR00205">
    <property type="entry name" value="fliE"/>
    <property type="match status" value="1"/>
</dbReference>
<dbReference type="GO" id="GO:0003774">
    <property type="term" value="F:cytoskeletal motor activity"/>
    <property type="evidence" value="ECO:0007669"/>
    <property type="project" value="InterPro"/>
</dbReference>
<evidence type="ECO:0000256" key="1">
    <source>
        <dbReference type="ARBA" id="ARBA00004117"/>
    </source>
</evidence>
<dbReference type="InterPro" id="IPR001624">
    <property type="entry name" value="FliE"/>
</dbReference>
<keyword evidence="6" id="KW-0966">Cell projection</keyword>
<organism evidence="6 7">
    <name type="scientific">Heyndrickxia camelliae</name>
    <dbReference type="NCBI Taxonomy" id="1707093"/>
    <lineage>
        <taxon>Bacteria</taxon>
        <taxon>Bacillati</taxon>
        <taxon>Bacillota</taxon>
        <taxon>Bacilli</taxon>
        <taxon>Bacillales</taxon>
        <taxon>Bacillaceae</taxon>
        <taxon>Heyndrickxia</taxon>
    </lineage>
</organism>
<dbReference type="HAMAP" id="MF_00724">
    <property type="entry name" value="FliE"/>
    <property type="match status" value="1"/>
</dbReference>
<comment type="subcellular location">
    <subcellularLocation>
        <location evidence="1 4">Bacterial flagellum basal body</location>
    </subcellularLocation>
</comment>
<dbReference type="PANTHER" id="PTHR34653">
    <property type="match status" value="1"/>
</dbReference>
<dbReference type="GO" id="GO:0071973">
    <property type="term" value="P:bacterial-type flagellum-dependent cell motility"/>
    <property type="evidence" value="ECO:0007669"/>
    <property type="project" value="InterPro"/>
</dbReference>